<dbReference type="EMBL" id="NIHM01000013">
    <property type="protein sequence ID" value="PLT54322.1"/>
    <property type="molecule type" value="Genomic_DNA"/>
</dbReference>
<dbReference type="InterPro" id="IPR050519">
    <property type="entry name" value="Glycosyltransf_28_UgtP"/>
</dbReference>
<dbReference type="Pfam" id="PF00534">
    <property type="entry name" value="Glycos_transf_1"/>
    <property type="match status" value="1"/>
</dbReference>
<name>A0A2N5NH11_MEDGN</name>
<evidence type="ECO:0000256" key="1">
    <source>
        <dbReference type="ARBA" id="ARBA00006962"/>
    </source>
</evidence>
<evidence type="ECO:0000259" key="4">
    <source>
        <dbReference type="Pfam" id="PF00534"/>
    </source>
</evidence>
<dbReference type="GO" id="GO:0009247">
    <property type="term" value="P:glycolipid biosynthetic process"/>
    <property type="evidence" value="ECO:0007669"/>
    <property type="project" value="InterPro"/>
</dbReference>
<dbReference type="AlphaFoldDB" id="A0A2N5NH11"/>
<keyword evidence="2" id="KW-0328">Glycosyltransferase</keyword>
<organism evidence="6 7">
    <name type="scientific">Mediterraneibacter gnavus</name>
    <name type="common">Ruminococcus gnavus</name>
    <dbReference type="NCBI Taxonomy" id="33038"/>
    <lineage>
        <taxon>Bacteria</taxon>
        <taxon>Bacillati</taxon>
        <taxon>Bacillota</taxon>
        <taxon>Clostridia</taxon>
        <taxon>Lachnospirales</taxon>
        <taxon>Lachnospiraceae</taxon>
        <taxon>Mediterraneibacter</taxon>
    </lineage>
</organism>
<dbReference type="Gene3D" id="3.40.50.2000">
    <property type="entry name" value="Glycogen Phosphorylase B"/>
    <property type="match status" value="1"/>
</dbReference>
<comment type="similarity">
    <text evidence="1">Belongs to the glycosyltransferase 28 family.</text>
</comment>
<comment type="caution">
    <text evidence="6">The sequence shown here is derived from an EMBL/GenBank/DDBJ whole genome shotgun (WGS) entry which is preliminary data.</text>
</comment>
<proteinExistence type="inferred from homology"/>
<dbReference type="InterPro" id="IPR009695">
    <property type="entry name" value="Diacylglyc_glucosyltr_N"/>
</dbReference>
<protein>
    <submittedName>
        <fullName evidence="6">Glycosyl transferase</fullName>
    </submittedName>
</protein>
<gene>
    <name evidence="6" type="ORF">CDL18_10060</name>
</gene>
<keyword evidence="3 6" id="KW-0808">Transferase</keyword>
<evidence type="ECO:0000259" key="5">
    <source>
        <dbReference type="Pfam" id="PF06925"/>
    </source>
</evidence>
<dbReference type="GO" id="GO:0016020">
    <property type="term" value="C:membrane"/>
    <property type="evidence" value="ECO:0007669"/>
    <property type="project" value="GOC"/>
</dbReference>
<dbReference type="InterPro" id="IPR001296">
    <property type="entry name" value="Glyco_trans_1"/>
</dbReference>
<evidence type="ECO:0000256" key="2">
    <source>
        <dbReference type="ARBA" id="ARBA00022676"/>
    </source>
</evidence>
<dbReference type="PANTHER" id="PTHR43025:SF3">
    <property type="entry name" value="MONOGALACTOSYLDIACYLGLYCEROL SYNTHASE 1, CHLOROPLASTIC"/>
    <property type="match status" value="1"/>
</dbReference>
<evidence type="ECO:0000313" key="7">
    <source>
        <dbReference type="Proteomes" id="UP000234849"/>
    </source>
</evidence>
<dbReference type="Pfam" id="PF06925">
    <property type="entry name" value="MGDG_synth"/>
    <property type="match status" value="1"/>
</dbReference>
<accession>A0A2N5NH11</accession>
<dbReference type="RefSeq" id="WP_101879839.1">
    <property type="nucleotide sequence ID" value="NZ_NIHM01000013.1"/>
</dbReference>
<feature type="domain" description="Glycosyl transferase family 1" evidence="4">
    <location>
        <begin position="222"/>
        <end position="346"/>
    </location>
</feature>
<dbReference type="PANTHER" id="PTHR43025">
    <property type="entry name" value="MONOGALACTOSYLDIACYLGLYCEROL SYNTHASE"/>
    <property type="match status" value="1"/>
</dbReference>
<reference evidence="6 7" key="1">
    <citation type="journal article" date="2017" name="Genome Med.">
        <title>A novel Ruminococcus gnavus clade enriched in inflammatory bowel disease patients.</title>
        <authorList>
            <person name="Hall A.B."/>
            <person name="Yassour M."/>
            <person name="Sauk J."/>
            <person name="Garner A."/>
            <person name="Jiang X."/>
            <person name="Arthur T."/>
            <person name="Lagoudas G.K."/>
            <person name="Vatanen T."/>
            <person name="Fornelos N."/>
            <person name="Wilson R."/>
            <person name="Bertha M."/>
            <person name="Cohen M."/>
            <person name="Garber J."/>
            <person name="Khalili H."/>
            <person name="Gevers D."/>
            <person name="Ananthakrishnan A.N."/>
            <person name="Kugathasan S."/>
            <person name="Lander E.S."/>
            <person name="Blainey P."/>
            <person name="Vlamakis H."/>
            <person name="Xavier R.J."/>
            <person name="Huttenhower C."/>
        </authorList>
    </citation>
    <scope>NUCLEOTIDE SEQUENCE [LARGE SCALE GENOMIC DNA]</scope>
    <source>
        <strain evidence="6 7">RJX1118</strain>
    </source>
</reference>
<dbReference type="SUPFAM" id="SSF53756">
    <property type="entry name" value="UDP-Glycosyltransferase/glycogen phosphorylase"/>
    <property type="match status" value="1"/>
</dbReference>
<evidence type="ECO:0000313" key="6">
    <source>
        <dbReference type="EMBL" id="PLT54322.1"/>
    </source>
</evidence>
<dbReference type="Proteomes" id="UP000234849">
    <property type="component" value="Unassembled WGS sequence"/>
</dbReference>
<feature type="domain" description="Diacylglycerol glucosyltransferase N-terminal" evidence="5">
    <location>
        <begin position="14"/>
        <end position="179"/>
    </location>
</feature>
<evidence type="ECO:0000256" key="3">
    <source>
        <dbReference type="ARBA" id="ARBA00022679"/>
    </source>
</evidence>
<dbReference type="GO" id="GO:0016758">
    <property type="term" value="F:hexosyltransferase activity"/>
    <property type="evidence" value="ECO:0007669"/>
    <property type="project" value="InterPro"/>
</dbReference>
<sequence>MKVLILSCNTGEGHNYAGRALKECIESHHDTADMLDIMMLAGPRVSKLVGNSYVNIVRHAPRLFQCLYKLGGLVSSSRHHSPVYYANALLAKKLKHYLDTHHYDIIVTPHLFPAQTLTYMKEKNLLSQKIVAIETDYTCIPFWEETDCDYYIIPHYELIDEFAAKGIPRERLKPYGIPVRPAFSDQSDRQKARVRCRIPKHAQVYLIMSGSMGFGKIQLFVAELLRTRKPGEYVVVICGNNRRLQKILLAEFGKQEGVQILGYTEKIADFMAAADVLFTKPGGLTTTEAAVKGIPIVHTRPIPGCETKNLAFYIERGLSLTSQKLHGQILAGRKLMSNDELRHSMRTTQHTVIPPNAAEKTYQLLCQLSSAYAVSDDTAKKETL</sequence>